<evidence type="ECO:0000256" key="5">
    <source>
        <dbReference type="ARBA" id="ARBA00022764"/>
    </source>
</evidence>
<dbReference type="InterPro" id="IPR009056">
    <property type="entry name" value="Cyt_c-like_dom"/>
</dbReference>
<feature type="binding site" description="axial binding residue" evidence="9">
    <location>
        <position position="134"/>
    </location>
    <ligand>
        <name>heme c</name>
        <dbReference type="ChEBI" id="CHEBI:61717"/>
        <label>2</label>
    </ligand>
    <ligandPart>
        <name>Fe</name>
        <dbReference type="ChEBI" id="CHEBI:18248"/>
    </ligandPart>
</feature>
<dbReference type="AlphaFoldDB" id="A0A1G5QSD3"/>
<feature type="binding site" description="covalent" evidence="8">
    <location>
        <position position="37"/>
    </location>
    <ligand>
        <name>heme c</name>
        <dbReference type="ChEBI" id="CHEBI:61717"/>
        <label>1</label>
    </ligand>
</feature>
<dbReference type="PANTHER" id="PTHR33751">
    <property type="entry name" value="CBB3-TYPE CYTOCHROME C OXIDASE SUBUNIT FIXP"/>
    <property type="match status" value="1"/>
</dbReference>
<name>A0A1G5QSD3_9GAMM</name>
<dbReference type="RefSeq" id="WP_092998102.1">
    <property type="nucleotide sequence ID" value="NZ_FMWD01000008.1"/>
</dbReference>
<evidence type="ECO:0000256" key="10">
    <source>
        <dbReference type="SAM" id="SignalP"/>
    </source>
</evidence>
<evidence type="ECO:0000256" key="3">
    <source>
        <dbReference type="ARBA" id="ARBA00022617"/>
    </source>
</evidence>
<evidence type="ECO:0000256" key="2">
    <source>
        <dbReference type="ARBA" id="ARBA00022448"/>
    </source>
</evidence>
<dbReference type="Gene3D" id="1.10.760.10">
    <property type="entry name" value="Cytochrome c-like domain"/>
    <property type="match status" value="2"/>
</dbReference>
<feature type="signal peptide" evidence="10">
    <location>
        <begin position="1"/>
        <end position="20"/>
    </location>
</feature>
<dbReference type="InterPro" id="IPR036909">
    <property type="entry name" value="Cyt_c-like_dom_sf"/>
</dbReference>
<evidence type="ECO:0000256" key="8">
    <source>
        <dbReference type="PIRSR" id="PIRSR000005-1"/>
    </source>
</evidence>
<dbReference type="GO" id="GO:0005506">
    <property type="term" value="F:iron ion binding"/>
    <property type="evidence" value="ECO:0007669"/>
    <property type="project" value="InterPro"/>
</dbReference>
<organism evidence="12 13">
    <name type="scientific">Thiohalomonas denitrificans</name>
    <dbReference type="NCBI Taxonomy" id="415747"/>
    <lineage>
        <taxon>Bacteria</taxon>
        <taxon>Pseudomonadati</taxon>
        <taxon>Pseudomonadota</taxon>
        <taxon>Gammaproteobacteria</taxon>
        <taxon>Thiohalomonadales</taxon>
        <taxon>Thiohalomonadaceae</taxon>
        <taxon>Thiohalomonas</taxon>
    </lineage>
</organism>
<keyword evidence="7 9" id="KW-0408">Iron</keyword>
<dbReference type="Proteomes" id="UP000199648">
    <property type="component" value="Unassembled WGS sequence"/>
</dbReference>
<evidence type="ECO:0000256" key="9">
    <source>
        <dbReference type="PIRSR" id="PIRSR000005-2"/>
    </source>
</evidence>
<feature type="chain" id="PRO_5011694886" evidence="10">
    <location>
        <begin position="21"/>
        <end position="200"/>
    </location>
</feature>
<reference evidence="12 13" key="1">
    <citation type="submission" date="2016-10" db="EMBL/GenBank/DDBJ databases">
        <authorList>
            <person name="de Groot N.N."/>
        </authorList>
    </citation>
    <scope>NUCLEOTIDE SEQUENCE [LARGE SCALE GENOMIC DNA]</scope>
    <source>
        <strain evidence="12 13">HLD2</strain>
    </source>
</reference>
<keyword evidence="4 9" id="KW-0479">Metal-binding</keyword>
<gene>
    <name evidence="12" type="ORF">SAMN03097708_02659</name>
</gene>
<keyword evidence="13" id="KW-1185">Reference proteome</keyword>
<keyword evidence="3 8" id="KW-0349">Heme</keyword>
<feature type="binding site" description="axial binding residue" evidence="9">
    <location>
        <position position="77"/>
    </location>
    <ligand>
        <name>heme c</name>
        <dbReference type="ChEBI" id="CHEBI:61717"/>
        <label>1</label>
    </ligand>
    <ligandPart>
        <name>Fe</name>
        <dbReference type="ChEBI" id="CHEBI:18248"/>
    </ligandPart>
</feature>
<feature type="domain" description="Cytochrome c" evidence="11">
    <location>
        <begin position="109"/>
        <end position="200"/>
    </location>
</feature>
<evidence type="ECO:0000256" key="6">
    <source>
        <dbReference type="ARBA" id="ARBA00022982"/>
    </source>
</evidence>
<evidence type="ECO:0000259" key="11">
    <source>
        <dbReference type="PROSITE" id="PS51007"/>
    </source>
</evidence>
<proteinExistence type="predicted"/>
<keyword evidence="5" id="KW-0574">Periplasm</keyword>
<dbReference type="STRING" id="415747.SAMN03097708_02659"/>
<feature type="binding site" description="axial binding residue" evidence="9">
    <location>
        <position position="38"/>
    </location>
    <ligand>
        <name>heme c</name>
        <dbReference type="ChEBI" id="CHEBI:61717"/>
        <label>1</label>
    </ligand>
    <ligandPart>
        <name>Fe</name>
        <dbReference type="ChEBI" id="CHEBI:18248"/>
    </ligandPart>
</feature>
<evidence type="ECO:0000256" key="7">
    <source>
        <dbReference type="ARBA" id="ARBA00023004"/>
    </source>
</evidence>
<evidence type="ECO:0000256" key="1">
    <source>
        <dbReference type="ARBA" id="ARBA00004418"/>
    </source>
</evidence>
<dbReference type="EMBL" id="FMWD01000008">
    <property type="protein sequence ID" value="SCZ64576.1"/>
    <property type="molecule type" value="Genomic_DNA"/>
</dbReference>
<dbReference type="GO" id="GO:0020037">
    <property type="term" value="F:heme binding"/>
    <property type="evidence" value="ECO:0007669"/>
    <property type="project" value="InterPro"/>
</dbReference>
<evidence type="ECO:0000313" key="13">
    <source>
        <dbReference type="Proteomes" id="UP000199648"/>
    </source>
</evidence>
<dbReference type="GO" id="GO:0009055">
    <property type="term" value="F:electron transfer activity"/>
    <property type="evidence" value="ECO:0007669"/>
    <property type="project" value="InterPro"/>
</dbReference>
<dbReference type="SUPFAM" id="SSF46626">
    <property type="entry name" value="Cytochrome c"/>
    <property type="match status" value="2"/>
</dbReference>
<dbReference type="GO" id="GO:0042597">
    <property type="term" value="C:periplasmic space"/>
    <property type="evidence" value="ECO:0007669"/>
    <property type="project" value="UniProtKB-SubCell"/>
</dbReference>
<comment type="PTM">
    <text evidence="8">Binds 2 heme c groups covalently per subunit.</text>
</comment>
<feature type="binding site" description="covalent" evidence="8">
    <location>
        <position position="133"/>
    </location>
    <ligand>
        <name>heme c</name>
        <dbReference type="ChEBI" id="CHEBI:61717"/>
        <label>2</label>
    </ligand>
</feature>
<evidence type="ECO:0000313" key="12">
    <source>
        <dbReference type="EMBL" id="SCZ64576.1"/>
    </source>
</evidence>
<feature type="binding site" description="covalent" evidence="8">
    <location>
        <position position="34"/>
    </location>
    <ligand>
        <name>heme c</name>
        <dbReference type="ChEBI" id="CHEBI:61717"/>
        <label>1</label>
    </ligand>
</feature>
<keyword evidence="2" id="KW-0813">Transport</keyword>
<accession>A0A1G5QSD3</accession>
<dbReference type="PROSITE" id="PS51007">
    <property type="entry name" value="CYTC"/>
    <property type="match status" value="2"/>
</dbReference>
<dbReference type="PANTHER" id="PTHR33751:SF9">
    <property type="entry name" value="CYTOCHROME C4"/>
    <property type="match status" value="1"/>
</dbReference>
<keyword evidence="6" id="KW-0249">Electron transport</keyword>
<keyword evidence="10" id="KW-0732">Signal</keyword>
<evidence type="ECO:0000256" key="4">
    <source>
        <dbReference type="ARBA" id="ARBA00022723"/>
    </source>
</evidence>
<feature type="domain" description="Cytochrome c" evidence="11">
    <location>
        <begin position="17"/>
        <end position="100"/>
    </location>
</feature>
<dbReference type="PIRSF" id="PIRSF000005">
    <property type="entry name" value="Cytochrome_c4"/>
    <property type="match status" value="1"/>
</dbReference>
<dbReference type="PRINTS" id="PR00605">
    <property type="entry name" value="CYTCHROMECIC"/>
</dbReference>
<feature type="binding site" description="covalent" evidence="8">
    <location>
        <position position="130"/>
    </location>
    <ligand>
        <name>heme c</name>
        <dbReference type="ChEBI" id="CHEBI:61717"/>
        <label>2</label>
    </ligand>
</feature>
<sequence>MKKVAIVAAMVLGVAGGAQAQGSASAGATKSASCTACHQQDGNSLNPIWPKLAGQHASYIAKQLSDFKSGARTDPTMNGMAAPLSEQDVLDLAAYFSEQTVAIGSADPEKAAAGKRLFQGGDPARGISACMSCHGPSGAGNPGAKFPALSGQHPDYTIKALKDFRSGTRSNDLNGMMVDVAAKMTDADIEAVAAYINGLY</sequence>
<dbReference type="InterPro" id="IPR024167">
    <property type="entry name" value="Cytochrome_c4-like"/>
</dbReference>
<comment type="subcellular location">
    <subcellularLocation>
        <location evidence="1">Periplasm</location>
    </subcellularLocation>
</comment>
<dbReference type="Pfam" id="PF00034">
    <property type="entry name" value="Cytochrom_C"/>
    <property type="match status" value="2"/>
</dbReference>
<dbReference type="OrthoDB" id="9773456at2"/>
<feature type="binding site" description="axial binding residue" evidence="9">
    <location>
        <position position="177"/>
    </location>
    <ligand>
        <name>heme c</name>
        <dbReference type="ChEBI" id="CHEBI:61717"/>
        <label>2</label>
    </ligand>
    <ligandPart>
        <name>Fe</name>
        <dbReference type="ChEBI" id="CHEBI:18248"/>
    </ligandPart>
</feature>
<protein>
    <submittedName>
        <fullName evidence="12">Cytochrome c553</fullName>
    </submittedName>
</protein>
<dbReference type="InterPro" id="IPR050597">
    <property type="entry name" value="Cytochrome_c_Oxidase_Subunit"/>
</dbReference>
<dbReference type="InterPro" id="IPR008168">
    <property type="entry name" value="Cyt_C_IC"/>
</dbReference>